<sequence length="427" mass="48566">MHLYSKDQQAFHLTRTRAEKWFTRVNTLLVAVQLACWLCAIIRTASNGSNSMRNSLFVQSDLQLREVYLTANCSYNVTRTHAFFNNVTFTMSPDNIEYFVSRGVLNIRYLMAITGVYLVVSAWNRVWFETNTHEIRYHFVIFRKDMVSTWEILLLVMGLVITFGVAEENKIMGDYLEYCNGQLYQGVYSSVLPYVELYVSYFISVAVTVINILVACANMIKHNPRKKLLKEDAERQQHIREMMELKKMEANARQTSSSNEPAPIYATDMAPVGVSYADGNLQMNPQYTNLDPLEQDDMRNGNMEDSVHNNPMDPAYDTRNTPLSQGAYRLQEVEDEDDDIFIDNSANSGGQNNNTNNNNSNRNPHDPRDGGRAMMSRGSDASTALLGNRDSLYLAPPSSDGRGKRLEPPSPPFDDYSDNRNIPPPSY</sequence>
<dbReference type="EMBL" id="LR877163">
    <property type="protein sequence ID" value="CAD2221105.1"/>
    <property type="molecule type" value="Genomic_DNA"/>
</dbReference>
<feature type="transmembrane region" description="Helical" evidence="2">
    <location>
        <begin position="147"/>
        <end position="166"/>
    </location>
</feature>
<organism evidence="3 4">
    <name type="scientific">Angomonas deanei</name>
    <dbReference type="NCBI Taxonomy" id="59799"/>
    <lineage>
        <taxon>Eukaryota</taxon>
        <taxon>Discoba</taxon>
        <taxon>Euglenozoa</taxon>
        <taxon>Kinetoplastea</taxon>
        <taxon>Metakinetoplastina</taxon>
        <taxon>Trypanosomatida</taxon>
        <taxon>Trypanosomatidae</taxon>
        <taxon>Strigomonadinae</taxon>
        <taxon>Angomonas</taxon>
    </lineage>
</organism>
<gene>
    <name evidence="3" type="ORF">ADEAN_000863600</name>
</gene>
<feature type="region of interest" description="Disordered" evidence="1">
    <location>
        <begin position="283"/>
        <end position="322"/>
    </location>
</feature>
<feature type="transmembrane region" description="Helical" evidence="2">
    <location>
        <begin position="107"/>
        <end position="126"/>
    </location>
</feature>
<dbReference type="Proteomes" id="UP000515908">
    <property type="component" value="Chromosome 19"/>
</dbReference>
<reference evidence="3 4" key="1">
    <citation type="submission" date="2020-08" db="EMBL/GenBank/DDBJ databases">
        <authorList>
            <person name="Newling K."/>
            <person name="Davey J."/>
            <person name="Forrester S."/>
        </authorList>
    </citation>
    <scope>NUCLEOTIDE SEQUENCE [LARGE SCALE GENOMIC DNA]</scope>
    <source>
        <strain evidence="4">Crithidia deanei Carvalho (ATCC PRA-265)</strain>
    </source>
</reference>
<evidence type="ECO:0000313" key="4">
    <source>
        <dbReference type="Proteomes" id="UP000515908"/>
    </source>
</evidence>
<feature type="region of interest" description="Disordered" evidence="1">
    <location>
        <begin position="341"/>
        <end position="427"/>
    </location>
</feature>
<name>A0A7G2CNP9_9TRYP</name>
<accession>A0A7G2CNP9</accession>
<keyword evidence="2" id="KW-0472">Membrane</keyword>
<keyword evidence="2" id="KW-0812">Transmembrane</keyword>
<evidence type="ECO:0000313" key="3">
    <source>
        <dbReference type="EMBL" id="CAD2221105.1"/>
    </source>
</evidence>
<keyword evidence="2" id="KW-1133">Transmembrane helix</keyword>
<keyword evidence="4" id="KW-1185">Reference proteome</keyword>
<proteinExistence type="predicted"/>
<feature type="compositionally biased region" description="Low complexity" evidence="1">
    <location>
        <begin position="342"/>
        <end position="362"/>
    </location>
</feature>
<dbReference type="AlphaFoldDB" id="A0A7G2CNP9"/>
<dbReference type="VEuPathDB" id="TriTrypDB:ADEAN_000863600"/>
<protein>
    <submittedName>
        <fullName evidence="3">Uncharacterized protein</fullName>
    </submittedName>
</protein>
<evidence type="ECO:0000256" key="1">
    <source>
        <dbReference type="SAM" id="MobiDB-lite"/>
    </source>
</evidence>
<feature type="transmembrane region" description="Helical" evidence="2">
    <location>
        <begin position="198"/>
        <end position="220"/>
    </location>
</feature>
<feature type="transmembrane region" description="Helical" evidence="2">
    <location>
        <begin position="21"/>
        <end position="45"/>
    </location>
</feature>
<evidence type="ECO:0000256" key="2">
    <source>
        <dbReference type="SAM" id="Phobius"/>
    </source>
</evidence>